<dbReference type="EMBL" id="FOVD01000001">
    <property type="protein sequence ID" value="SFN04915.1"/>
    <property type="molecule type" value="Genomic_DNA"/>
</dbReference>
<evidence type="ECO:0000256" key="2">
    <source>
        <dbReference type="ARBA" id="ARBA00023015"/>
    </source>
</evidence>
<gene>
    <name evidence="8" type="ORF">SAMN05421594_0637</name>
</gene>
<dbReference type="GO" id="GO:0006355">
    <property type="term" value="P:regulation of DNA-templated transcription"/>
    <property type="evidence" value="ECO:0007669"/>
    <property type="project" value="InterPro"/>
</dbReference>
<keyword evidence="2" id="KW-0805">Transcription regulation</keyword>
<dbReference type="Pfam" id="PF00072">
    <property type="entry name" value="Response_reg"/>
    <property type="match status" value="1"/>
</dbReference>
<protein>
    <submittedName>
        <fullName evidence="8">Two component transcriptional regulator, LuxR family</fullName>
    </submittedName>
</protein>
<evidence type="ECO:0000259" key="6">
    <source>
        <dbReference type="PROSITE" id="PS50043"/>
    </source>
</evidence>
<dbReference type="GO" id="GO:0000160">
    <property type="term" value="P:phosphorelay signal transduction system"/>
    <property type="evidence" value="ECO:0007669"/>
    <property type="project" value="InterPro"/>
</dbReference>
<feature type="domain" description="Response regulatory" evidence="7">
    <location>
        <begin position="8"/>
        <end position="124"/>
    </location>
</feature>
<evidence type="ECO:0000256" key="1">
    <source>
        <dbReference type="ARBA" id="ARBA00022553"/>
    </source>
</evidence>
<evidence type="ECO:0000259" key="7">
    <source>
        <dbReference type="PROSITE" id="PS50110"/>
    </source>
</evidence>
<dbReference type="Pfam" id="PF00196">
    <property type="entry name" value="GerE"/>
    <property type="match status" value="1"/>
</dbReference>
<dbReference type="InterPro" id="IPR000792">
    <property type="entry name" value="Tscrpt_reg_LuxR_C"/>
</dbReference>
<evidence type="ECO:0000256" key="4">
    <source>
        <dbReference type="ARBA" id="ARBA00023163"/>
    </source>
</evidence>
<organism evidence="8 9">
    <name type="scientific">Chryseobacterium oleae</name>
    <dbReference type="NCBI Taxonomy" id="491207"/>
    <lineage>
        <taxon>Bacteria</taxon>
        <taxon>Pseudomonadati</taxon>
        <taxon>Bacteroidota</taxon>
        <taxon>Flavobacteriia</taxon>
        <taxon>Flavobacteriales</taxon>
        <taxon>Weeksellaceae</taxon>
        <taxon>Chryseobacterium group</taxon>
        <taxon>Chryseobacterium</taxon>
    </lineage>
</organism>
<feature type="domain" description="HTH luxR-type" evidence="6">
    <location>
        <begin position="150"/>
        <end position="215"/>
    </location>
</feature>
<sequence>MKESEKIKIGIVDDDLLFVQLLKDYIDKDNRYQTILTCTGGTAFLGEIETNIPDILILDLRMTDGSGLDVLSALSQTDTEMKIIVLSSFYRRSFMGQMLKMGAHAFLSKEIELSELPAVINAVHENGHYFSNDQVEVMRSQLSNKLPEFHAYSKDDLTEREIDVLKLVCQQMSTKEIADTLFISPKTVETHKTNLMIKTCVKNMAGLVIYAVQNRIIDANEIVLLDK</sequence>
<dbReference type="Gene3D" id="3.40.50.2300">
    <property type="match status" value="1"/>
</dbReference>
<proteinExistence type="predicted"/>
<dbReference type="PROSITE" id="PS50110">
    <property type="entry name" value="RESPONSE_REGULATORY"/>
    <property type="match status" value="1"/>
</dbReference>
<dbReference type="PANTHER" id="PTHR44688:SF16">
    <property type="entry name" value="DNA-BINDING TRANSCRIPTIONAL ACTIVATOR DEVR_DOSR"/>
    <property type="match status" value="1"/>
</dbReference>
<dbReference type="InterPro" id="IPR011006">
    <property type="entry name" value="CheY-like_superfamily"/>
</dbReference>
<dbReference type="InterPro" id="IPR001789">
    <property type="entry name" value="Sig_transdc_resp-reg_receiver"/>
</dbReference>
<evidence type="ECO:0000313" key="8">
    <source>
        <dbReference type="EMBL" id="SFN04915.1"/>
    </source>
</evidence>
<evidence type="ECO:0000256" key="5">
    <source>
        <dbReference type="PROSITE-ProRule" id="PRU00169"/>
    </source>
</evidence>
<keyword evidence="4" id="KW-0804">Transcription</keyword>
<dbReference type="SMART" id="SM00448">
    <property type="entry name" value="REC"/>
    <property type="match status" value="1"/>
</dbReference>
<reference evidence="9" key="1">
    <citation type="submission" date="2016-10" db="EMBL/GenBank/DDBJ databases">
        <authorList>
            <person name="Varghese N."/>
            <person name="Submissions S."/>
        </authorList>
    </citation>
    <scope>NUCLEOTIDE SEQUENCE [LARGE SCALE GENOMIC DNA]</scope>
    <source>
        <strain evidence="9">DSM 25575</strain>
    </source>
</reference>
<dbReference type="SUPFAM" id="SSF52172">
    <property type="entry name" value="CheY-like"/>
    <property type="match status" value="1"/>
</dbReference>
<accession>A0A1I4VUP8</accession>
<dbReference type="GO" id="GO:0003677">
    <property type="term" value="F:DNA binding"/>
    <property type="evidence" value="ECO:0007669"/>
    <property type="project" value="UniProtKB-KW"/>
</dbReference>
<keyword evidence="3" id="KW-0238">DNA-binding</keyword>
<dbReference type="SMART" id="SM00421">
    <property type="entry name" value="HTH_LUXR"/>
    <property type="match status" value="1"/>
</dbReference>
<dbReference type="Proteomes" id="UP000198769">
    <property type="component" value="Unassembled WGS sequence"/>
</dbReference>
<dbReference type="CDD" id="cd06170">
    <property type="entry name" value="LuxR_C_like"/>
    <property type="match status" value="1"/>
</dbReference>
<evidence type="ECO:0000313" key="9">
    <source>
        <dbReference type="Proteomes" id="UP000198769"/>
    </source>
</evidence>
<dbReference type="CDD" id="cd17535">
    <property type="entry name" value="REC_NarL-like"/>
    <property type="match status" value="1"/>
</dbReference>
<dbReference type="InterPro" id="IPR058245">
    <property type="entry name" value="NreC/VraR/RcsB-like_REC"/>
</dbReference>
<keyword evidence="1 5" id="KW-0597">Phosphoprotein</keyword>
<dbReference type="PANTHER" id="PTHR44688">
    <property type="entry name" value="DNA-BINDING TRANSCRIPTIONAL ACTIVATOR DEVR_DOSR"/>
    <property type="match status" value="1"/>
</dbReference>
<dbReference type="PRINTS" id="PR00038">
    <property type="entry name" value="HTHLUXR"/>
</dbReference>
<feature type="modified residue" description="4-aspartylphosphate" evidence="5">
    <location>
        <position position="59"/>
    </location>
</feature>
<dbReference type="AlphaFoldDB" id="A0A1I4VUP8"/>
<dbReference type="RefSeq" id="WP_090022873.1">
    <property type="nucleotide sequence ID" value="NZ_FOVD01000001.1"/>
</dbReference>
<evidence type="ECO:0000256" key="3">
    <source>
        <dbReference type="ARBA" id="ARBA00023125"/>
    </source>
</evidence>
<dbReference type="PROSITE" id="PS50043">
    <property type="entry name" value="HTH_LUXR_2"/>
    <property type="match status" value="1"/>
</dbReference>
<dbReference type="SUPFAM" id="SSF46894">
    <property type="entry name" value="C-terminal effector domain of the bipartite response regulators"/>
    <property type="match status" value="1"/>
</dbReference>
<dbReference type="InterPro" id="IPR016032">
    <property type="entry name" value="Sig_transdc_resp-reg_C-effctor"/>
</dbReference>
<keyword evidence="9" id="KW-1185">Reference proteome</keyword>
<name>A0A1I4VUP8_CHROL</name>
<dbReference type="OrthoDB" id="9797341at2"/>